<dbReference type="PANTHER" id="PTHR13847:SF286">
    <property type="entry name" value="D-AMINO ACID DEHYDROGENASE"/>
    <property type="match status" value="1"/>
</dbReference>
<dbReference type="NCBIfam" id="TIGR03364">
    <property type="entry name" value="HpnW_proposed"/>
    <property type="match status" value="1"/>
</dbReference>
<organism evidence="6 7">
    <name type="scientific">Fimbriiglobus ruber</name>
    <dbReference type="NCBI Taxonomy" id="1908690"/>
    <lineage>
        <taxon>Bacteria</taxon>
        <taxon>Pseudomonadati</taxon>
        <taxon>Planctomycetota</taxon>
        <taxon>Planctomycetia</taxon>
        <taxon>Gemmatales</taxon>
        <taxon>Gemmataceae</taxon>
        <taxon>Fimbriiglobus</taxon>
    </lineage>
</organism>
<sequence>MGGGIVGLANAWAAARRGRSVVLIERDAAAQGASVRNFGMVWPIGQPIGELYHRALRSRRRWLELGERAGVWVNSCGSLHLARRPDELAVLEEFAARAPAAGIECEMLTASAAVSRSPAVRSAGLLGALWSSAELCVDPREAVAKLPRFLAEAHGVEFRFGETVTRVANGRVRTAGGTTWRAERVVVCSGSDFQTLFPEVYASSGIRRCKLQMMRTGPQPAAWRLGPHVAGGLTLCHYTSFRDCPSLPTLRGRIEREQPDIVRYGIHVMASQNGLGEVVIGDSHEYDGDISPFDKTEIDRLILEYFHEMLELPNATIAGRWHGVYAKHPTLPIFVAEPQPSVHIVSAPGGAGMTMSFGWADDLWDAWEAGQEGVQRVAASPSFA</sequence>
<proteinExistence type="inferred from homology"/>
<dbReference type="SUPFAM" id="SSF51905">
    <property type="entry name" value="FAD/NAD(P)-binding domain"/>
    <property type="match status" value="1"/>
</dbReference>
<evidence type="ECO:0000259" key="5">
    <source>
        <dbReference type="Pfam" id="PF01266"/>
    </source>
</evidence>
<dbReference type="GO" id="GO:0005737">
    <property type="term" value="C:cytoplasm"/>
    <property type="evidence" value="ECO:0007669"/>
    <property type="project" value="TreeGrafter"/>
</dbReference>
<dbReference type="Gene3D" id="3.30.9.10">
    <property type="entry name" value="D-Amino Acid Oxidase, subunit A, domain 2"/>
    <property type="match status" value="1"/>
</dbReference>
<dbReference type="InterPro" id="IPR017741">
    <property type="entry name" value="FAD-dependent_OxRdtase_HpnW"/>
</dbReference>
<evidence type="ECO:0000256" key="4">
    <source>
        <dbReference type="ARBA" id="ARBA00023002"/>
    </source>
</evidence>
<feature type="domain" description="FAD dependent oxidoreductase" evidence="5">
    <location>
        <begin position="2"/>
        <end position="360"/>
    </location>
</feature>
<keyword evidence="3" id="KW-0285">Flavoprotein</keyword>
<dbReference type="Proteomes" id="UP000214646">
    <property type="component" value="Unassembled WGS sequence"/>
</dbReference>
<comment type="cofactor">
    <cofactor evidence="1">
        <name>FAD</name>
        <dbReference type="ChEBI" id="CHEBI:57692"/>
    </cofactor>
</comment>
<dbReference type="InterPro" id="IPR006076">
    <property type="entry name" value="FAD-dep_OxRdtase"/>
</dbReference>
<dbReference type="PANTHER" id="PTHR13847">
    <property type="entry name" value="SARCOSINE DEHYDROGENASE-RELATED"/>
    <property type="match status" value="1"/>
</dbReference>
<evidence type="ECO:0000313" key="6">
    <source>
        <dbReference type="EMBL" id="OWK46779.1"/>
    </source>
</evidence>
<comment type="caution">
    <text evidence="6">The sequence shown here is derived from an EMBL/GenBank/DDBJ whole genome shotgun (WGS) entry which is preliminary data.</text>
</comment>
<dbReference type="AlphaFoldDB" id="A0A225EBQ6"/>
<dbReference type="GO" id="GO:0016491">
    <property type="term" value="F:oxidoreductase activity"/>
    <property type="evidence" value="ECO:0007669"/>
    <property type="project" value="UniProtKB-KW"/>
</dbReference>
<keyword evidence="7" id="KW-1185">Reference proteome</keyword>
<evidence type="ECO:0000256" key="3">
    <source>
        <dbReference type="ARBA" id="ARBA00022630"/>
    </source>
</evidence>
<comment type="similarity">
    <text evidence="2">Belongs to the DadA oxidoreductase family.</text>
</comment>
<dbReference type="EMBL" id="NIDE01000001">
    <property type="protein sequence ID" value="OWK46779.1"/>
    <property type="molecule type" value="Genomic_DNA"/>
</dbReference>
<evidence type="ECO:0000256" key="2">
    <source>
        <dbReference type="ARBA" id="ARBA00009410"/>
    </source>
</evidence>
<dbReference type="Pfam" id="PF01266">
    <property type="entry name" value="DAO"/>
    <property type="match status" value="1"/>
</dbReference>
<name>A0A225EBQ6_9BACT</name>
<gene>
    <name evidence="6" type="ORF">FRUB_00478</name>
</gene>
<evidence type="ECO:0000313" key="7">
    <source>
        <dbReference type="Proteomes" id="UP000214646"/>
    </source>
</evidence>
<evidence type="ECO:0000256" key="1">
    <source>
        <dbReference type="ARBA" id="ARBA00001974"/>
    </source>
</evidence>
<reference evidence="7" key="1">
    <citation type="submission" date="2017-06" db="EMBL/GenBank/DDBJ databases">
        <title>Genome analysis of Fimbriiglobus ruber SP5, the first member of the order Planctomycetales with confirmed chitinolytic capability.</title>
        <authorList>
            <person name="Ravin N.V."/>
            <person name="Rakitin A.L."/>
            <person name="Ivanova A.A."/>
            <person name="Beletsky A.V."/>
            <person name="Kulichevskaya I.S."/>
            <person name="Mardanov A.V."/>
            <person name="Dedysh S.N."/>
        </authorList>
    </citation>
    <scope>NUCLEOTIDE SEQUENCE [LARGE SCALE GENOMIC DNA]</scope>
    <source>
        <strain evidence="7">SP5</strain>
    </source>
</reference>
<accession>A0A225EBQ6</accession>
<keyword evidence="4" id="KW-0560">Oxidoreductase</keyword>
<protein>
    <submittedName>
        <fullName evidence="6">Putative secreted oxidoreductase</fullName>
    </submittedName>
</protein>
<dbReference type="Gene3D" id="3.50.50.60">
    <property type="entry name" value="FAD/NAD(P)-binding domain"/>
    <property type="match status" value="1"/>
</dbReference>
<dbReference type="InterPro" id="IPR036188">
    <property type="entry name" value="FAD/NAD-bd_sf"/>
</dbReference>